<proteinExistence type="predicted"/>
<name>A0A381RJ12_9ZZZZ</name>
<gene>
    <name evidence="1" type="ORF">METZ01_LOCUS44078</name>
</gene>
<protein>
    <submittedName>
        <fullName evidence="1">Uncharacterized protein</fullName>
    </submittedName>
</protein>
<organism evidence="1">
    <name type="scientific">marine metagenome</name>
    <dbReference type="NCBI Taxonomy" id="408172"/>
    <lineage>
        <taxon>unclassified sequences</taxon>
        <taxon>metagenomes</taxon>
        <taxon>ecological metagenomes</taxon>
    </lineage>
</organism>
<evidence type="ECO:0000313" key="1">
    <source>
        <dbReference type="EMBL" id="SUZ91224.1"/>
    </source>
</evidence>
<dbReference type="AlphaFoldDB" id="A0A381RJ12"/>
<reference evidence="1" key="1">
    <citation type="submission" date="2018-05" db="EMBL/GenBank/DDBJ databases">
        <authorList>
            <person name="Lanie J.A."/>
            <person name="Ng W.-L."/>
            <person name="Kazmierczak K.M."/>
            <person name="Andrzejewski T.M."/>
            <person name="Davidsen T.M."/>
            <person name="Wayne K.J."/>
            <person name="Tettelin H."/>
            <person name="Glass J.I."/>
            <person name="Rusch D."/>
            <person name="Podicherti R."/>
            <person name="Tsui H.-C.T."/>
            <person name="Winkler M.E."/>
        </authorList>
    </citation>
    <scope>NUCLEOTIDE SEQUENCE</scope>
</reference>
<sequence length="34" mass="3650">MRPGGAAMEYHRLSAFPPWRFGGSLLCLGGGHYG</sequence>
<accession>A0A381RJ12</accession>
<dbReference type="EMBL" id="UINC01001958">
    <property type="protein sequence ID" value="SUZ91224.1"/>
    <property type="molecule type" value="Genomic_DNA"/>
</dbReference>